<dbReference type="OrthoDB" id="9777553at2"/>
<dbReference type="NCBIfam" id="NF003727">
    <property type="entry name" value="PRK05330.1"/>
    <property type="match status" value="1"/>
</dbReference>
<keyword evidence="6" id="KW-0350">Heme biosynthesis</keyword>
<evidence type="ECO:0000256" key="4">
    <source>
        <dbReference type="ARBA" id="ARBA00012869"/>
    </source>
</evidence>
<comment type="similarity">
    <text evidence="2">Belongs to the aerobic coproporphyrinogen-III oxidase family.</text>
</comment>
<dbReference type="Pfam" id="PF01218">
    <property type="entry name" value="Coprogen_oxidas"/>
    <property type="match status" value="1"/>
</dbReference>
<dbReference type="PRINTS" id="PR00073">
    <property type="entry name" value="COPRGNOXDASE"/>
</dbReference>
<dbReference type="InterPro" id="IPR036406">
    <property type="entry name" value="Coprogen_oxidase_aer_sf"/>
</dbReference>
<accession>A0A556MR22</accession>
<evidence type="ECO:0000256" key="1">
    <source>
        <dbReference type="ARBA" id="ARBA00005168"/>
    </source>
</evidence>
<evidence type="ECO:0000256" key="3">
    <source>
        <dbReference type="ARBA" id="ARBA00011738"/>
    </source>
</evidence>
<evidence type="ECO:0000313" key="9">
    <source>
        <dbReference type="Proteomes" id="UP000316008"/>
    </source>
</evidence>
<sequence length="296" mass="34609">MNKETIGQEFRALQLFICNELERVDGSGKFSEDAWERTEGGGGKTRTIRKGSVIEKGGVAFSEVYGPVSEEMRTQLKLEGNHFYATGVSIVLHPNNPHVPIIHMNVRYFELDNGIHWFGGGIDLTPHYVIHEQAVSFHRKLRAVCNKYDESFYPKFKEWADDYFYLPHRSETRGVGGIFFDHLNNHFQLNKEQLFRFCVDLGESFPFLYEEQADLGRNKTFTESEKQWMNYRRGRYAEFNLAFDRGTKFGLYSGGRTESILMSMPPVAEWEYNYQPEENSLEEQTLRYLKEKHSYL</sequence>
<evidence type="ECO:0000256" key="5">
    <source>
        <dbReference type="ARBA" id="ARBA00023002"/>
    </source>
</evidence>
<name>A0A556MR22_9FLAO</name>
<evidence type="ECO:0000256" key="2">
    <source>
        <dbReference type="ARBA" id="ARBA00010644"/>
    </source>
</evidence>
<organism evidence="8 9">
    <name type="scientific">Fluviicola chungangensis</name>
    <dbReference type="NCBI Taxonomy" id="2597671"/>
    <lineage>
        <taxon>Bacteria</taxon>
        <taxon>Pseudomonadati</taxon>
        <taxon>Bacteroidota</taxon>
        <taxon>Flavobacteriia</taxon>
        <taxon>Flavobacteriales</taxon>
        <taxon>Crocinitomicaceae</taxon>
        <taxon>Fluviicola</taxon>
    </lineage>
</organism>
<comment type="caution">
    <text evidence="8">The sequence shown here is derived from an EMBL/GenBank/DDBJ whole genome shotgun (WGS) entry which is preliminary data.</text>
</comment>
<comment type="pathway">
    <text evidence="1">Porphyrin-containing compound metabolism; protoporphyrin-IX biosynthesis; protoporphyrinogen-IX from coproporphyrinogen-III (O2 route): step 1/1.</text>
</comment>
<dbReference type="PANTHER" id="PTHR10755:SF0">
    <property type="entry name" value="OXYGEN-DEPENDENT COPROPORPHYRINOGEN-III OXIDASE, MITOCHONDRIAL"/>
    <property type="match status" value="1"/>
</dbReference>
<evidence type="ECO:0000313" key="8">
    <source>
        <dbReference type="EMBL" id="TSJ42292.1"/>
    </source>
</evidence>
<dbReference type="PIRSF" id="PIRSF000166">
    <property type="entry name" value="Coproporphyri_ox"/>
    <property type="match status" value="1"/>
</dbReference>
<comment type="subunit">
    <text evidence="3">Homodimer.</text>
</comment>
<proteinExistence type="inferred from homology"/>
<dbReference type="AlphaFoldDB" id="A0A556MR22"/>
<dbReference type="Gene3D" id="3.40.1500.10">
    <property type="entry name" value="Coproporphyrinogen III oxidase, aerobic"/>
    <property type="match status" value="1"/>
</dbReference>
<evidence type="ECO:0000256" key="7">
    <source>
        <dbReference type="ARBA" id="ARBA00023244"/>
    </source>
</evidence>
<dbReference type="SUPFAM" id="SSF102886">
    <property type="entry name" value="Coproporphyrinogen III oxidase"/>
    <property type="match status" value="1"/>
</dbReference>
<keyword evidence="7" id="KW-0627">Porphyrin biosynthesis</keyword>
<evidence type="ECO:0000256" key="6">
    <source>
        <dbReference type="ARBA" id="ARBA00023133"/>
    </source>
</evidence>
<dbReference type="InterPro" id="IPR001260">
    <property type="entry name" value="Coprogen_oxidase_aer"/>
</dbReference>
<keyword evidence="9" id="KW-1185">Reference proteome</keyword>
<dbReference type="PROSITE" id="PS01021">
    <property type="entry name" value="COPROGEN_OXIDASE"/>
    <property type="match status" value="1"/>
</dbReference>
<dbReference type="EMBL" id="VLPL01000005">
    <property type="protein sequence ID" value="TSJ42292.1"/>
    <property type="molecule type" value="Genomic_DNA"/>
</dbReference>
<dbReference type="PANTHER" id="PTHR10755">
    <property type="entry name" value="COPROPORPHYRINOGEN III OXIDASE, MITOCHONDRIAL"/>
    <property type="match status" value="1"/>
</dbReference>
<reference evidence="8 9" key="1">
    <citation type="submission" date="2019-07" db="EMBL/GenBank/DDBJ databases">
        <authorList>
            <person name="Huq M.A."/>
        </authorList>
    </citation>
    <scope>NUCLEOTIDE SEQUENCE [LARGE SCALE GENOMIC DNA]</scope>
    <source>
        <strain evidence="8 9">MAH-3</strain>
    </source>
</reference>
<protein>
    <recommendedName>
        <fullName evidence="4">coproporphyrinogen oxidase</fullName>
        <ecNumber evidence="4">1.3.3.3</ecNumber>
    </recommendedName>
</protein>
<dbReference type="GO" id="GO:0006782">
    <property type="term" value="P:protoporphyrinogen IX biosynthetic process"/>
    <property type="evidence" value="ECO:0007669"/>
    <property type="project" value="TreeGrafter"/>
</dbReference>
<dbReference type="RefSeq" id="WP_144333247.1">
    <property type="nucleotide sequence ID" value="NZ_VLPL01000005.1"/>
</dbReference>
<dbReference type="GO" id="GO:0005737">
    <property type="term" value="C:cytoplasm"/>
    <property type="evidence" value="ECO:0007669"/>
    <property type="project" value="TreeGrafter"/>
</dbReference>
<dbReference type="EC" id="1.3.3.3" evidence="4"/>
<gene>
    <name evidence="8" type="primary">hemF</name>
    <name evidence="8" type="ORF">FO442_11020</name>
</gene>
<dbReference type="Proteomes" id="UP000316008">
    <property type="component" value="Unassembled WGS sequence"/>
</dbReference>
<dbReference type="InterPro" id="IPR018375">
    <property type="entry name" value="Coprogen_oxidase_CS"/>
</dbReference>
<keyword evidence="5 8" id="KW-0560">Oxidoreductase</keyword>
<dbReference type="GO" id="GO:0004109">
    <property type="term" value="F:coproporphyrinogen oxidase activity"/>
    <property type="evidence" value="ECO:0007669"/>
    <property type="project" value="UniProtKB-EC"/>
</dbReference>